<dbReference type="AlphaFoldDB" id="A0AAV4TIS5"/>
<keyword evidence="2" id="KW-1185">Reference proteome</keyword>
<proteinExistence type="predicted"/>
<accession>A0AAV4TIS5</accession>
<evidence type="ECO:0000313" key="2">
    <source>
        <dbReference type="Proteomes" id="UP001054945"/>
    </source>
</evidence>
<name>A0AAV4TIS5_CAEEX</name>
<dbReference type="Proteomes" id="UP001054945">
    <property type="component" value="Unassembled WGS sequence"/>
</dbReference>
<organism evidence="1 2">
    <name type="scientific">Caerostris extrusa</name>
    <name type="common">Bark spider</name>
    <name type="synonym">Caerostris bankana</name>
    <dbReference type="NCBI Taxonomy" id="172846"/>
    <lineage>
        <taxon>Eukaryota</taxon>
        <taxon>Metazoa</taxon>
        <taxon>Ecdysozoa</taxon>
        <taxon>Arthropoda</taxon>
        <taxon>Chelicerata</taxon>
        <taxon>Arachnida</taxon>
        <taxon>Araneae</taxon>
        <taxon>Araneomorphae</taxon>
        <taxon>Entelegynae</taxon>
        <taxon>Araneoidea</taxon>
        <taxon>Araneidae</taxon>
        <taxon>Caerostris</taxon>
    </lineage>
</organism>
<reference evidence="1 2" key="1">
    <citation type="submission" date="2021-06" db="EMBL/GenBank/DDBJ databases">
        <title>Caerostris extrusa draft genome.</title>
        <authorList>
            <person name="Kono N."/>
            <person name="Arakawa K."/>
        </authorList>
    </citation>
    <scope>NUCLEOTIDE SEQUENCE [LARGE SCALE GENOMIC DNA]</scope>
</reference>
<sequence length="95" mass="11005">MAAKKFCIFLTVTRPNFTFAKWPEIDKNSVHVLKQEKNLPEQILQRKETDKENLMEPEKKMYANKVSLHAPGILLDKDLPSLSPFSTSRFDTLVQ</sequence>
<evidence type="ECO:0000313" key="1">
    <source>
        <dbReference type="EMBL" id="GIY44822.1"/>
    </source>
</evidence>
<gene>
    <name evidence="1" type="ORF">CEXT_293361</name>
</gene>
<protein>
    <submittedName>
        <fullName evidence="1">Uncharacterized protein</fullName>
    </submittedName>
</protein>
<comment type="caution">
    <text evidence="1">The sequence shown here is derived from an EMBL/GenBank/DDBJ whole genome shotgun (WGS) entry which is preliminary data.</text>
</comment>
<dbReference type="EMBL" id="BPLR01011200">
    <property type="protein sequence ID" value="GIY44822.1"/>
    <property type="molecule type" value="Genomic_DNA"/>
</dbReference>